<comment type="catalytic activity">
    <reaction evidence="7 9">
        <text>lipid IVA (E. coli) + CMP-3-deoxy-beta-D-manno-octulosonate = alpha-Kdo-(2-&gt;6)-lipid IVA (E. coli) + CMP + H(+)</text>
        <dbReference type="Rhea" id="RHEA:28066"/>
        <dbReference type="ChEBI" id="CHEBI:15378"/>
        <dbReference type="ChEBI" id="CHEBI:58603"/>
        <dbReference type="ChEBI" id="CHEBI:60364"/>
        <dbReference type="ChEBI" id="CHEBI:60377"/>
        <dbReference type="ChEBI" id="CHEBI:85987"/>
        <dbReference type="EC" id="2.4.99.12"/>
    </reaction>
</comment>
<dbReference type="InterPro" id="IPR039901">
    <property type="entry name" value="Kdotransferase"/>
</dbReference>
<dbReference type="PANTHER" id="PTHR42755:SF1">
    <property type="entry name" value="3-DEOXY-D-MANNO-OCTULOSONIC ACID TRANSFERASE, MITOCHONDRIAL-RELATED"/>
    <property type="match status" value="1"/>
</dbReference>
<dbReference type="Pfam" id="PF04413">
    <property type="entry name" value="Glycos_transf_N"/>
    <property type="match status" value="1"/>
</dbReference>
<dbReference type="OrthoDB" id="9789797at2"/>
<keyword evidence="9" id="KW-0448">Lipopolysaccharide biosynthesis</keyword>
<dbReference type="EC" id="2.4.99.12" evidence="3 9"/>
<dbReference type="STRING" id="453582.SAMN05421580_11463"/>
<dbReference type="AlphaFoldDB" id="A0A1N7Q9H0"/>
<name>A0A1N7Q9H0_9RHOB</name>
<evidence type="ECO:0000256" key="7">
    <source>
        <dbReference type="ARBA" id="ARBA00049183"/>
    </source>
</evidence>
<dbReference type="EMBL" id="FTOG01000014">
    <property type="protein sequence ID" value="SIT19498.1"/>
    <property type="molecule type" value="Genomic_DNA"/>
</dbReference>
<evidence type="ECO:0000313" key="11">
    <source>
        <dbReference type="EMBL" id="SIT19498.1"/>
    </source>
</evidence>
<accession>A0A1N7Q9H0</accession>
<dbReference type="PANTHER" id="PTHR42755">
    <property type="entry name" value="3-DEOXY-MANNO-OCTULOSONATE CYTIDYLYLTRANSFERASE"/>
    <property type="match status" value="1"/>
</dbReference>
<evidence type="ECO:0000256" key="1">
    <source>
        <dbReference type="ARBA" id="ARBA00003394"/>
    </source>
</evidence>
<evidence type="ECO:0000256" key="9">
    <source>
        <dbReference type="RuleBase" id="RU365103"/>
    </source>
</evidence>
<reference evidence="12" key="1">
    <citation type="submission" date="2017-01" db="EMBL/GenBank/DDBJ databases">
        <authorList>
            <person name="Varghese N."/>
            <person name="Submissions S."/>
        </authorList>
    </citation>
    <scope>NUCLEOTIDE SEQUENCE [LARGE SCALE GENOMIC DNA]</scope>
    <source>
        <strain evidence="12">DSM 19945</strain>
    </source>
</reference>
<dbReference type="Proteomes" id="UP000186221">
    <property type="component" value="Unassembled WGS sequence"/>
</dbReference>
<evidence type="ECO:0000256" key="4">
    <source>
        <dbReference type="ARBA" id="ARBA00019077"/>
    </source>
</evidence>
<dbReference type="GO" id="GO:0009245">
    <property type="term" value="P:lipid A biosynthetic process"/>
    <property type="evidence" value="ECO:0007669"/>
    <property type="project" value="TreeGrafter"/>
</dbReference>
<comment type="subcellular location">
    <subcellularLocation>
        <location evidence="9">Cell membrane</location>
    </subcellularLocation>
</comment>
<comment type="pathway">
    <text evidence="2 9">Bacterial outer membrane biogenesis; LPS core biosynthesis.</text>
</comment>
<protein>
    <recommendedName>
        <fullName evidence="4 9">3-deoxy-D-manno-octulosonic acid transferase</fullName>
        <shortName evidence="9">Kdo transferase</shortName>
        <ecNumber evidence="3 9">2.4.99.12</ecNumber>
    </recommendedName>
    <alternativeName>
        <fullName evidence="6 9">Lipid IV(A) 3-deoxy-D-manno-octulosonic acid transferase</fullName>
    </alternativeName>
</protein>
<comment type="similarity">
    <text evidence="9">Belongs to the glycosyltransferase group 1 family.</text>
</comment>
<dbReference type="GO" id="GO:0043842">
    <property type="term" value="F:Kdo transferase activity"/>
    <property type="evidence" value="ECO:0007669"/>
    <property type="project" value="UniProtKB-EC"/>
</dbReference>
<keyword evidence="5 9" id="KW-0808">Transferase</keyword>
<evidence type="ECO:0000259" key="10">
    <source>
        <dbReference type="Pfam" id="PF04413"/>
    </source>
</evidence>
<comment type="function">
    <text evidence="1 9">Involved in lipopolysaccharide (LPS) biosynthesis. Catalyzes the transfer of 3-deoxy-D-manno-octulosonate (Kdo) residue(s) from CMP-Kdo to lipid IV(A), the tetraacyldisaccharide-1,4'-bisphosphate precursor of lipid A.</text>
</comment>
<dbReference type="RefSeq" id="WP_076486275.1">
    <property type="nucleotide sequence ID" value="NZ_FTOG01000014.1"/>
</dbReference>
<dbReference type="Gene3D" id="3.40.50.2000">
    <property type="entry name" value="Glycogen Phosphorylase B"/>
    <property type="match status" value="1"/>
</dbReference>
<dbReference type="GO" id="GO:0009244">
    <property type="term" value="P:lipopolysaccharide core region biosynthetic process"/>
    <property type="evidence" value="ECO:0007669"/>
    <property type="project" value="UniProtKB-UniRule"/>
</dbReference>
<evidence type="ECO:0000256" key="5">
    <source>
        <dbReference type="ARBA" id="ARBA00022679"/>
    </source>
</evidence>
<evidence type="ECO:0000313" key="12">
    <source>
        <dbReference type="Proteomes" id="UP000186221"/>
    </source>
</evidence>
<organism evidence="11 12">
    <name type="scientific">Rhodobacter aestuarii</name>
    <dbReference type="NCBI Taxonomy" id="453582"/>
    <lineage>
        <taxon>Bacteria</taxon>
        <taxon>Pseudomonadati</taxon>
        <taxon>Pseudomonadota</taxon>
        <taxon>Alphaproteobacteria</taxon>
        <taxon>Rhodobacterales</taxon>
        <taxon>Rhodobacter group</taxon>
        <taxon>Rhodobacter</taxon>
    </lineage>
</organism>
<dbReference type="UniPathway" id="UPA00958"/>
<feature type="active site" description="Proton acceptor" evidence="8">
    <location>
        <position position="65"/>
    </location>
</feature>
<evidence type="ECO:0000256" key="8">
    <source>
        <dbReference type="PIRSR" id="PIRSR639901-1"/>
    </source>
</evidence>
<evidence type="ECO:0000256" key="6">
    <source>
        <dbReference type="ARBA" id="ARBA00031445"/>
    </source>
</evidence>
<dbReference type="GO" id="GO:0005886">
    <property type="term" value="C:plasma membrane"/>
    <property type="evidence" value="ECO:0007669"/>
    <property type="project" value="UniProtKB-SubCell"/>
</dbReference>
<proteinExistence type="inferred from homology"/>
<gene>
    <name evidence="11" type="ORF">SAMN05421580_11463</name>
</gene>
<evidence type="ECO:0000256" key="2">
    <source>
        <dbReference type="ARBA" id="ARBA00004713"/>
    </source>
</evidence>
<evidence type="ECO:0000256" key="3">
    <source>
        <dbReference type="ARBA" id="ARBA00012621"/>
    </source>
</evidence>
<dbReference type="SUPFAM" id="SSF53756">
    <property type="entry name" value="UDP-Glycosyltransferase/glycogen phosphorylase"/>
    <property type="match status" value="1"/>
</dbReference>
<dbReference type="InterPro" id="IPR007507">
    <property type="entry name" value="Glycos_transf_N"/>
</dbReference>
<feature type="domain" description="3-deoxy-D-manno-octulosonic-acid transferase N-terminal" evidence="10">
    <location>
        <begin position="40"/>
        <end position="216"/>
    </location>
</feature>
<sequence>MPLKLRLFLGLWSAVWTLGLPLILAYLFRRARKDTLYSGHLAERFGRYATCAQSTVWIHAVSLGEFRSAVPLARAFLERGETVVITCFTPAGRREAEKVFAPERAEGHVHVVWVPLETAWAYRGFFRAFAPKFGLVMEIEIWPRMVFAARAAGVPLFMCNAQYPTKAIARDNGGLRLRQAVMRGFAGAFVKSQLQADRFAAVGVQNIAITGELRFEQPIPPALLEAAAVARPALGLAERRVIAFASTVEGEDETYLSAMRSLSQGADKPFFIYVPRKPERFGDCGALLEAAGFSVARRSTALPKVLDGHAQFTAPTPLPDVLSGDSLGEMYFYLALADAVVVGGGFTPKGAHNIIEPLALKKPVLTGPEIWTIEYPFVEAEAAGVARRVKDAAELAKALAGPDQPTPAQIERFFADHAGGVDRFFAALPGVLANARR</sequence>
<dbReference type="Gene3D" id="3.40.50.11720">
    <property type="entry name" value="3-Deoxy-D-manno-octulosonic-acid transferase, N-terminal domain"/>
    <property type="match status" value="1"/>
</dbReference>
<dbReference type="InterPro" id="IPR038107">
    <property type="entry name" value="Glycos_transf_N_sf"/>
</dbReference>
<keyword evidence="9" id="KW-1003">Cell membrane</keyword>
<keyword evidence="9" id="KW-0472">Membrane</keyword>
<keyword evidence="12" id="KW-1185">Reference proteome</keyword>